<gene>
    <name evidence="8" type="primary">LOC13036392</name>
</gene>
<dbReference type="AlphaFoldDB" id="A0A6I8V5S2"/>
<evidence type="ECO:0000256" key="4">
    <source>
        <dbReference type="PROSITE-ProRule" id="PRU00175"/>
    </source>
</evidence>
<dbReference type="KEGG" id="dpo:13036392"/>
<dbReference type="PROSITE" id="PS50089">
    <property type="entry name" value="ZF_RING_2"/>
    <property type="match status" value="1"/>
</dbReference>
<dbReference type="Proteomes" id="UP000001819">
    <property type="component" value="Chromosome 2"/>
</dbReference>
<dbReference type="PROSITE" id="PS00518">
    <property type="entry name" value="ZF_RING_1"/>
    <property type="match status" value="1"/>
</dbReference>
<dbReference type="ExpressionAtlas" id="A0A6I8V5S2">
    <property type="expression patterns" value="baseline"/>
</dbReference>
<evidence type="ECO:0000256" key="3">
    <source>
        <dbReference type="ARBA" id="ARBA00022833"/>
    </source>
</evidence>
<dbReference type="SUPFAM" id="SSF57850">
    <property type="entry name" value="RING/U-box"/>
    <property type="match status" value="1"/>
</dbReference>
<dbReference type="CDD" id="cd16449">
    <property type="entry name" value="RING-HC"/>
    <property type="match status" value="1"/>
</dbReference>
<dbReference type="Pfam" id="PF13639">
    <property type="entry name" value="zf-RING_2"/>
    <property type="match status" value="1"/>
</dbReference>
<protein>
    <submittedName>
        <fullName evidence="8">Peroxisome biogenesis factor 10-like isoform X1</fullName>
    </submittedName>
</protein>
<dbReference type="InterPro" id="IPR001841">
    <property type="entry name" value="Znf_RING"/>
</dbReference>
<feature type="domain" description="RING-type" evidence="6">
    <location>
        <begin position="196"/>
        <end position="236"/>
    </location>
</feature>
<sequence length="255" mass="28380">MSDNINNNEQNRDMNDSQDVPNQANDLVAEEPINAEDLNPNDEAPNEAMNNNEQNRDMNDSQDVPHQANDLVAEEPIYAEDLNPNDEAPNEAAGSTLQQPNYAAIVDYYLLNKNIPQRPIGMDINMTHKIETGTPITISFISGDVFSITTTSNQASISLRPPHDPGRVRVHINSLESTPPFPVDPWSCKPSGQFRCGICLIEINQLENIRSTTCGHIYCDSCLQQALRENGCCPICGNPQEYESSIRLFWCGHKP</sequence>
<dbReference type="InterPro" id="IPR017907">
    <property type="entry name" value="Znf_RING_CS"/>
</dbReference>
<keyword evidence="3" id="KW-0862">Zinc</keyword>
<dbReference type="InterPro" id="IPR013083">
    <property type="entry name" value="Znf_RING/FYVE/PHD"/>
</dbReference>
<feature type="region of interest" description="Disordered" evidence="5">
    <location>
        <begin position="1"/>
        <end position="64"/>
    </location>
</feature>
<evidence type="ECO:0000313" key="8">
    <source>
        <dbReference type="RefSeq" id="XP_003736629.2"/>
    </source>
</evidence>
<reference evidence="8" key="2">
    <citation type="submission" date="2025-08" db="UniProtKB">
        <authorList>
            <consortium name="RefSeq"/>
        </authorList>
    </citation>
    <scope>IDENTIFICATION</scope>
    <source>
        <strain evidence="8">MV-25-SWS-2005</strain>
        <tissue evidence="8">Whole body</tissue>
    </source>
</reference>
<dbReference type="InParanoid" id="A0A6I8V5S2"/>
<proteinExistence type="predicted"/>
<evidence type="ECO:0000256" key="1">
    <source>
        <dbReference type="ARBA" id="ARBA00022723"/>
    </source>
</evidence>
<evidence type="ECO:0000259" key="6">
    <source>
        <dbReference type="PROSITE" id="PS50089"/>
    </source>
</evidence>
<evidence type="ECO:0000256" key="2">
    <source>
        <dbReference type="ARBA" id="ARBA00022771"/>
    </source>
</evidence>
<reference evidence="7" key="1">
    <citation type="submission" date="2024-06" db="UniProtKB">
        <authorList>
            <consortium name="RefSeq"/>
        </authorList>
    </citation>
    <scope>NUCLEOTIDE SEQUENCE [LARGE SCALE GENOMIC DNA]</scope>
    <source>
        <strain evidence="7">MV2-25</strain>
    </source>
</reference>
<dbReference type="SMART" id="SM00184">
    <property type="entry name" value="RING"/>
    <property type="match status" value="1"/>
</dbReference>
<organism evidence="7 8">
    <name type="scientific">Drosophila pseudoobscura pseudoobscura</name>
    <name type="common">Fruit fly</name>
    <dbReference type="NCBI Taxonomy" id="46245"/>
    <lineage>
        <taxon>Eukaryota</taxon>
        <taxon>Metazoa</taxon>
        <taxon>Ecdysozoa</taxon>
        <taxon>Arthropoda</taxon>
        <taxon>Hexapoda</taxon>
        <taxon>Insecta</taxon>
        <taxon>Pterygota</taxon>
        <taxon>Neoptera</taxon>
        <taxon>Endopterygota</taxon>
        <taxon>Diptera</taxon>
        <taxon>Brachycera</taxon>
        <taxon>Muscomorpha</taxon>
        <taxon>Ephydroidea</taxon>
        <taxon>Drosophilidae</taxon>
        <taxon>Drosophila</taxon>
        <taxon>Sophophora</taxon>
    </lineage>
</organism>
<accession>A0A6I8V5S2</accession>
<evidence type="ECO:0000313" key="7">
    <source>
        <dbReference type="Proteomes" id="UP000001819"/>
    </source>
</evidence>
<dbReference type="RefSeq" id="XP_003736629.2">
    <property type="nucleotide sequence ID" value="XM_003736581.3"/>
</dbReference>
<keyword evidence="7" id="KW-1185">Reference proteome</keyword>
<name>A0A6I8V5S2_DROPS</name>
<keyword evidence="1" id="KW-0479">Metal-binding</keyword>
<keyword evidence="2 4" id="KW-0863">Zinc-finger</keyword>
<dbReference type="GO" id="GO:0008270">
    <property type="term" value="F:zinc ion binding"/>
    <property type="evidence" value="ECO:0007669"/>
    <property type="project" value="UniProtKB-KW"/>
</dbReference>
<dbReference type="Gene3D" id="3.30.40.10">
    <property type="entry name" value="Zinc/RING finger domain, C3HC4 (zinc finger)"/>
    <property type="match status" value="1"/>
</dbReference>
<evidence type="ECO:0000256" key="5">
    <source>
        <dbReference type="SAM" id="MobiDB-lite"/>
    </source>
</evidence>